<organism evidence="1 2">
    <name type="scientific">Rhizobium leguminosarum</name>
    <dbReference type="NCBI Taxonomy" id="384"/>
    <lineage>
        <taxon>Bacteria</taxon>
        <taxon>Pseudomonadati</taxon>
        <taxon>Pseudomonadota</taxon>
        <taxon>Alphaproteobacteria</taxon>
        <taxon>Hyphomicrobiales</taxon>
        <taxon>Rhizobiaceae</taxon>
        <taxon>Rhizobium/Agrobacterium group</taxon>
        <taxon>Rhizobium</taxon>
    </lineage>
</organism>
<dbReference type="AlphaFoldDB" id="A0A7W9ZTG9"/>
<comment type="caution">
    <text evidence="1">The sequence shown here is derived from an EMBL/GenBank/DDBJ whole genome shotgun (WGS) entry which is preliminary data.</text>
</comment>
<sequence>MSELAGFVIVERFRVLLIFPFAEMKAPPDLAGRIEVRPIGQSHRKEGVVFMPDGNIYNGCPSAEKPWENQVVSRHQGPASNGSKSIRNVSKLQQRILQDKSITMLSHQIVGDLPQA</sequence>
<evidence type="ECO:0000313" key="1">
    <source>
        <dbReference type="EMBL" id="MBB6221858.1"/>
    </source>
</evidence>
<evidence type="ECO:0000313" key="2">
    <source>
        <dbReference type="Proteomes" id="UP000517187"/>
    </source>
</evidence>
<name>A0A7W9ZTG9_RHILE</name>
<dbReference type="Proteomes" id="UP000517187">
    <property type="component" value="Unassembled WGS sequence"/>
</dbReference>
<proteinExistence type="predicted"/>
<accession>A0A7W9ZTG9</accession>
<dbReference type="EMBL" id="JACIIJ010000005">
    <property type="protein sequence ID" value="MBB6221858.1"/>
    <property type="molecule type" value="Genomic_DNA"/>
</dbReference>
<protein>
    <submittedName>
        <fullName evidence="1">Uncharacterized protein</fullName>
    </submittedName>
</protein>
<gene>
    <name evidence="1" type="ORF">GGE66_002831</name>
</gene>
<reference evidence="1 2" key="1">
    <citation type="submission" date="2020-08" db="EMBL/GenBank/DDBJ databases">
        <title>Genomic Encyclopedia of Type Strains, Phase IV (KMG-V): Genome sequencing to study the core and pangenomes of soil and plant-associated prokaryotes.</title>
        <authorList>
            <person name="Whitman W."/>
        </authorList>
    </citation>
    <scope>NUCLEOTIDE SEQUENCE [LARGE SCALE GENOMIC DNA]</scope>
    <source>
        <strain evidence="1 2">SEMIA 4011</strain>
    </source>
</reference>